<sequence>MLNPEVVKFPAPKSQVSYSQHIWDDVHNDHSWHKVVDDHPFNTKVSLLLPDTPNLPQLISDAVTQDTQFYLVKNLPLLELCTSTFLQAFVKTGQLYAVSCDTRLDVDNTAALTPDGLLHLLLNKFTYEELRLNGSLSAHILRKPREKFVVEVNMKVPYFKPGKAFYSKVMTAFTEVQLRFNFWLTWIPDDTDICPSSVAKYFYDLGYSIEELHSSLSQSIMTEAVMPSLCKDGEAAAPEDVLEWLGCQTLGVKLEAEGTRVCEIVTPKPNILVNNLCTLHCTGFFTPVQLQFLLRQLRMWLNQKSISAVPWISMTVYGHPDSPITWGNQEHVYCTNGDNFYTLVILRDKLRIYKISGSRKPQRLYVKSNKNK</sequence>
<comment type="caution">
    <text evidence="1">The sequence shown here is derived from an EMBL/GenBank/DDBJ whole genome shotgun (WGS) entry which is preliminary data.</text>
</comment>
<dbReference type="AlphaFoldDB" id="A0AAW0XMK4"/>
<dbReference type="PANTHER" id="PTHR15396">
    <property type="entry name" value="RIBONUCLEASE P PROTEIN SUBUNIT P40"/>
    <property type="match status" value="1"/>
</dbReference>
<dbReference type="PANTHER" id="PTHR15396:SF1">
    <property type="entry name" value="RIBONUCLEASE P PROTEIN SUBUNIT P40"/>
    <property type="match status" value="1"/>
</dbReference>
<dbReference type="Proteomes" id="UP001445076">
    <property type="component" value="Unassembled WGS sequence"/>
</dbReference>
<dbReference type="InterPro" id="IPR013893">
    <property type="entry name" value="RNase_P_Rpp40"/>
</dbReference>
<proteinExistence type="predicted"/>
<dbReference type="GO" id="GO:0000172">
    <property type="term" value="C:ribonuclease MRP complex"/>
    <property type="evidence" value="ECO:0007669"/>
    <property type="project" value="TreeGrafter"/>
</dbReference>
<organism evidence="1 2">
    <name type="scientific">Cherax quadricarinatus</name>
    <name type="common">Australian red claw crayfish</name>
    <dbReference type="NCBI Taxonomy" id="27406"/>
    <lineage>
        <taxon>Eukaryota</taxon>
        <taxon>Metazoa</taxon>
        <taxon>Ecdysozoa</taxon>
        <taxon>Arthropoda</taxon>
        <taxon>Crustacea</taxon>
        <taxon>Multicrustacea</taxon>
        <taxon>Malacostraca</taxon>
        <taxon>Eumalacostraca</taxon>
        <taxon>Eucarida</taxon>
        <taxon>Decapoda</taxon>
        <taxon>Pleocyemata</taxon>
        <taxon>Astacidea</taxon>
        <taxon>Parastacoidea</taxon>
        <taxon>Parastacidae</taxon>
        <taxon>Cherax</taxon>
    </lineage>
</organism>
<reference evidence="1 2" key="1">
    <citation type="journal article" date="2024" name="BMC Genomics">
        <title>Genome assembly of redclaw crayfish (Cherax quadricarinatus) provides insights into its immune adaptation and hypoxia tolerance.</title>
        <authorList>
            <person name="Liu Z."/>
            <person name="Zheng J."/>
            <person name="Li H."/>
            <person name="Fang K."/>
            <person name="Wang S."/>
            <person name="He J."/>
            <person name="Zhou D."/>
            <person name="Weng S."/>
            <person name="Chi M."/>
            <person name="Gu Z."/>
            <person name="He J."/>
            <person name="Li F."/>
            <person name="Wang M."/>
        </authorList>
    </citation>
    <scope>NUCLEOTIDE SEQUENCE [LARGE SCALE GENOMIC DNA]</scope>
    <source>
        <strain evidence="1">ZL_2023a</strain>
    </source>
</reference>
<dbReference type="EMBL" id="JARKIK010000037">
    <property type="protein sequence ID" value="KAK8739259.1"/>
    <property type="molecule type" value="Genomic_DNA"/>
</dbReference>
<dbReference type="GO" id="GO:0030681">
    <property type="term" value="C:multimeric ribonuclease P complex"/>
    <property type="evidence" value="ECO:0007669"/>
    <property type="project" value="TreeGrafter"/>
</dbReference>
<gene>
    <name evidence="1" type="ORF">OTU49_003549</name>
</gene>
<dbReference type="GO" id="GO:0000447">
    <property type="term" value="P:endonucleolytic cleavage in ITS1 to separate SSU-rRNA from 5.8S rRNA and LSU-rRNA from tricistronic rRNA transcript (SSU-rRNA, 5.8S rRNA, LSU-rRNA)"/>
    <property type="evidence" value="ECO:0007669"/>
    <property type="project" value="TreeGrafter"/>
</dbReference>
<dbReference type="GO" id="GO:0001682">
    <property type="term" value="P:tRNA 5'-leader removal"/>
    <property type="evidence" value="ECO:0007669"/>
    <property type="project" value="InterPro"/>
</dbReference>
<protein>
    <submittedName>
        <fullName evidence="1">Uncharacterized protein</fullName>
    </submittedName>
</protein>
<keyword evidence="2" id="KW-1185">Reference proteome</keyword>
<dbReference type="GO" id="GO:0004526">
    <property type="term" value="F:ribonuclease P activity"/>
    <property type="evidence" value="ECO:0007669"/>
    <property type="project" value="TreeGrafter"/>
</dbReference>
<dbReference type="GO" id="GO:0000171">
    <property type="term" value="F:ribonuclease MRP activity"/>
    <property type="evidence" value="ECO:0007669"/>
    <property type="project" value="TreeGrafter"/>
</dbReference>
<name>A0AAW0XMK4_CHEQU</name>
<evidence type="ECO:0000313" key="2">
    <source>
        <dbReference type="Proteomes" id="UP001445076"/>
    </source>
</evidence>
<dbReference type="Pfam" id="PF08584">
    <property type="entry name" value="Ribonuc_P_40"/>
    <property type="match status" value="1"/>
</dbReference>
<evidence type="ECO:0000313" key="1">
    <source>
        <dbReference type="EMBL" id="KAK8739259.1"/>
    </source>
</evidence>
<accession>A0AAW0XMK4</accession>